<gene>
    <name evidence="2" type="ORF">CIRG_09198</name>
</gene>
<evidence type="ECO:0000256" key="1">
    <source>
        <dbReference type="SAM" id="MobiDB-lite"/>
    </source>
</evidence>
<organism evidence="2 3">
    <name type="scientific">Coccidioides immitis RMSCC 2394</name>
    <dbReference type="NCBI Taxonomy" id="404692"/>
    <lineage>
        <taxon>Eukaryota</taxon>
        <taxon>Fungi</taxon>
        <taxon>Dikarya</taxon>
        <taxon>Ascomycota</taxon>
        <taxon>Pezizomycotina</taxon>
        <taxon>Eurotiomycetes</taxon>
        <taxon>Eurotiomycetidae</taxon>
        <taxon>Onygenales</taxon>
        <taxon>Onygenaceae</taxon>
        <taxon>Coccidioides</taxon>
    </lineage>
</organism>
<accession>A0A0J6YQC5</accession>
<dbReference type="EMBL" id="DS028100">
    <property type="protein sequence ID" value="KMP09965.1"/>
    <property type="molecule type" value="Genomic_DNA"/>
</dbReference>
<name>A0A0J6YQC5_COCIT</name>
<feature type="region of interest" description="Disordered" evidence="1">
    <location>
        <begin position="107"/>
        <end position="139"/>
    </location>
</feature>
<sequence>MSFRKLAPTPNQCNVAPPLNHLQASLLRQGFGFNGLKALGRGETRDIPVNKRLLMHTIKRFVYPGKYEAVFITDRRARKVEERSKVTRTRITPRKVDEKLRLWSTHPINIRHPSPFNNKRRKEKDPTPELSFKNTTPEK</sequence>
<proteinExistence type="predicted"/>
<evidence type="ECO:0000313" key="3">
    <source>
        <dbReference type="Proteomes" id="UP000054565"/>
    </source>
</evidence>
<reference evidence="3" key="1">
    <citation type="journal article" date="2010" name="Genome Res.">
        <title>Population genomic sequencing of Coccidioides fungi reveals recent hybridization and transposon control.</title>
        <authorList>
            <person name="Neafsey D.E."/>
            <person name="Barker B.M."/>
            <person name="Sharpton T.J."/>
            <person name="Stajich J.E."/>
            <person name="Park D.J."/>
            <person name="Whiston E."/>
            <person name="Hung C.-Y."/>
            <person name="McMahan C."/>
            <person name="White J."/>
            <person name="Sykes S."/>
            <person name="Heiman D."/>
            <person name="Young S."/>
            <person name="Zeng Q."/>
            <person name="Abouelleil A."/>
            <person name="Aftuck L."/>
            <person name="Bessette D."/>
            <person name="Brown A."/>
            <person name="FitzGerald M."/>
            <person name="Lui A."/>
            <person name="Macdonald J.P."/>
            <person name="Priest M."/>
            <person name="Orbach M.J."/>
            <person name="Galgiani J.N."/>
            <person name="Kirkland T.N."/>
            <person name="Cole G.T."/>
            <person name="Birren B.W."/>
            <person name="Henn M.R."/>
            <person name="Taylor J.W."/>
            <person name="Rounsley S.D."/>
        </authorList>
    </citation>
    <scope>NUCLEOTIDE SEQUENCE [LARGE SCALE GENOMIC DNA]</scope>
    <source>
        <strain evidence="3">RMSCC 2394</strain>
    </source>
</reference>
<protein>
    <submittedName>
        <fullName evidence="2">Uncharacterized protein</fullName>
    </submittedName>
</protein>
<dbReference type="AlphaFoldDB" id="A0A0J6YQC5"/>
<evidence type="ECO:0000313" key="2">
    <source>
        <dbReference type="EMBL" id="KMP09965.1"/>
    </source>
</evidence>
<dbReference type="Proteomes" id="UP000054565">
    <property type="component" value="Unassembled WGS sequence"/>
</dbReference>